<dbReference type="EMBL" id="ML005145">
    <property type="protein sequence ID" value="RKP19873.1"/>
    <property type="molecule type" value="Genomic_DNA"/>
</dbReference>
<feature type="transmembrane region" description="Helical" evidence="1">
    <location>
        <begin position="45"/>
        <end position="67"/>
    </location>
</feature>
<feature type="transmembrane region" description="Helical" evidence="1">
    <location>
        <begin position="13"/>
        <end position="33"/>
    </location>
</feature>
<name>A0A4P9YJV8_ROZAC</name>
<dbReference type="AlphaFoldDB" id="A0A4P9YJV8"/>
<gene>
    <name evidence="2" type="ORF">ROZALSC1DRAFT_21900</name>
</gene>
<evidence type="ECO:0008006" key="4">
    <source>
        <dbReference type="Google" id="ProtNLM"/>
    </source>
</evidence>
<organism evidence="2 3">
    <name type="scientific">Rozella allomycis (strain CSF55)</name>
    <dbReference type="NCBI Taxonomy" id="988480"/>
    <lineage>
        <taxon>Eukaryota</taxon>
        <taxon>Fungi</taxon>
        <taxon>Fungi incertae sedis</taxon>
        <taxon>Cryptomycota</taxon>
        <taxon>Cryptomycota incertae sedis</taxon>
        <taxon>Rozella</taxon>
    </lineage>
</organism>
<feature type="transmembrane region" description="Helical" evidence="1">
    <location>
        <begin position="200"/>
        <end position="224"/>
    </location>
</feature>
<feature type="transmembrane region" description="Helical" evidence="1">
    <location>
        <begin position="230"/>
        <end position="251"/>
    </location>
</feature>
<keyword evidence="1" id="KW-0472">Membrane</keyword>
<protein>
    <recommendedName>
        <fullName evidence="4">G-protein coupled receptors family 1 profile domain-containing protein</fullName>
    </recommendedName>
</protein>
<keyword evidence="1" id="KW-1133">Transmembrane helix</keyword>
<proteinExistence type="predicted"/>
<evidence type="ECO:0000313" key="2">
    <source>
        <dbReference type="EMBL" id="RKP19873.1"/>
    </source>
</evidence>
<dbReference type="Proteomes" id="UP000281549">
    <property type="component" value="Unassembled WGS sequence"/>
</dbReference>
<keyword evidence="1" id="KW-0812">Transmembrane</keyword>
<accession>A0A4P9YJV8</accession>
<evidence type="ECO:0000313" key="3">
    <source>
        <dbReference type="Proteomes" id="UP000281549"/>
    </source>
</evidence>
<sequence>MQCEASAITVHEFLGAFFILSLHNVYLNAKALFSCETAGPKRTLLIVQCVASASQFLNHLLFIIRLSVPALNLFGGNCSLMSGFNDAFYFVFQLLSTVVLISKASSISQDARITKMLRIFVFGMFTVGYGSIAYSVIVRVDSVSVNGKCSTEYDIVSNTVGKIMLIIVYIMSLVMFAIPTLRHIKMIRKFDICAKTIQQLFYNVSIRICVAILGSIMSLVIALVIDWGAYVFVVFTIQNYTAIVSSTINPIDDKKNRGHSKLSKEKLNKTMCIEVIDPAQVDEIAMPSKLLF</sequence>
<feature type="transmembrane region" description="Helical" evidence="1">
    <location>
        <begin position="119"/>
        <end position="140"/>
    </location>
</feature>
<feature type="transmembrane region" description="Helical" evidence="1">
    <location>
        <begin position="160"/>
        <end position="179"/>
    </location>
</feature>
<feature type="transmembrane region" description="Helical" evidence="1">
    <location>
        <begin position="87"/>
        <end position="107"/>
    </location>
</feature>
<evidence type="ECO:0000256" key="1">
    <source>
        <dbReference type="SAM" id="Phobius"/>
    </source>
</evidence>
<reference evidence="3" key="1">
    <citation type="journal article" date="2018" name="Nat. Microbiol.">
        <title>Leveraging single-cell genomics to expand the fungal tree of life.</title>
        <authorList>
            <person name="Ahrendt S.R."/>
            <person name="Quandt C.A."/>
            <person name="Ciobanu D."/>
            <person name="Clum A."/>
            <person name="Salamov A."/>
            <person name="Andreopoulos B."/>
            <person name="Cheng J.F."/>
            <person name="Woyke T."/>
            <person name="Pelin A."/>
            <person name="Henrissat B."/>
            <person name="Reynolds N.K."/>
            <person name="Benny G.L."/>
            <person name="Smith M.E."/>
            <person name="James T.Y."/>
            <person name="Grigoriev I.V."/>
        </authorList>
    </citation>
    <scope>NUCLEOTIDE SEQUENCE [LARGE SCALE GENOMIC DNA]</scope>
    <source>
        <strain evidence="3">CSF55</strain>
    </source>
</reference>